<reference evidence="1" key="1">
    <citation type="submission" date="2017-05" db="UniProtKB">
        <authorList>
            <consortium name="EnsemblMetazoa"/>
        </authorList>
    </citation>
    <scope>IDENTIFICATION</scope>
</reference>
<dbReference type="GO" id="GO:0003676">
    <property type="term" value="F:nucleic acid binding"/>
    <property type="evidence" value="ECO:0007669"/>
    <property type="project" value="InterPro"/>
</dbReference>
<dbReference type="eggNOG" id="KOG0017">
    <property type="taxonomic scope" value="Eukaryota"/>
</dbReference>
<name>A0A1X7UX97_AMPQE</name>
<dbReference type="Gene3D" id="3.30.420.10">
    <property type="entry name" value="Ribonuclease H-like superfamily/Ribonuclease H"/>
    <property type="match status" value="1"/>
</dbReference>
<dbReference type="SUPFAM" id="SSF53098">
    <property type="entry name" value="Ribonuclease H-like"/>
    <property type="match status" value="1"/>
</dbReference>
<dbReference type="EnsemblMetazoa" id="Aqu2.1.32408_001">
    <property type="protein sequence ID" value="Aqu2.1.32408_001"/>
    <property type="gene ID" value="Aqu2.1.32408"/>
</dbReference>
<evidence type="ECO:0000313" key="1">
    <source>
        <dbReference type="EnsemblMetazoa" id="Aqu2.1.32408_001"/>
    </source>
</evidence>
<dbReference type="AlphaFoldDB" id="A0A1X7UX97"/>
<accession>A0A1X7UX97</accession>
<evidence type="ECO:0008006" key="2">
    <source>
        <dbReference type="Google" id="ProtNLM"/>
    </source>
</evidence>
<sequence length="77" mass="8563">MTSISRLGVAQVSIVKDTFTRWPEAFLIPDIYALTIARALVAGWISCFCVLSTVTTDRGSQFESSLFAKLTHLIMYC</sequence>
<dbReference type="InParanoid" id="A0A1X7UX97"/>
<proteinExistence type="predicted"/>
<dbReference type="OrthoDB" id="775972at2759"/>
<organism evidence="1">
    <name type="scientific">Amphimedon queenslandica</name>
    <name type="common">Sponge</name>
    <dbReference type="NCBI Taxonomy" id="400682"/>
    <lineage>
        <taxon>Eukaryota</taxon>
        <taxon>Metazoa</taxon>
        <taxon>Porifera</taxon>
        <taxon>Demospongiae</taxon>
        <taxon>Heteroscleromorpha</taxon>
        <taxon>Haplosclerida</taxon>
        <taxon>Niphatidae</taxon>
        <taxon>Amphimedon</taxon>
    </lineage>
</organism>
<dbReference type="InterPro" id="IPR012337">
    <property type="entry name" value="RNaseH-like_sf"/>
</dbReference>
<protein>
    <recommendedName>
        <fullName evidence="2">Integrase catalytic domain-containing protein</fullName>
    </recommendedName>
</protein>
<dbReference type="InterPro" id="IPR036397">
    <property type="entry name" value="RNaseH_sf"/>
</dbReference>